<evidence type="ECO:0000313" key="3">
    <source>
        <dbReference type="Proteomes" id="UP001500457"/>
    </source>
</evidence>
<evidence type="ECO:0000313" key="2">
    <source>
        <dbReference type="EMBL" id="GAA4889116.1"/>
    </source>
</evidence>
<proteinExistence type="predicted"/>
<dbReference type="Pfam" id="PF12900">
    <property type="entry name" value="Pyridox_ox_2"/>
    <property type="match status" value="1"/>
</dbReference>
<evidence type="ECO:0000256" key="1">
    <source>
        <dbReference type="SAM" id="MobiDB-lite"/>
    </source>
</evidence>
<dbReference type="InterPro" id="IPR012349">
    <property type="entry name" value="Split_barrel_FMN-bd"/>
</dbReference>
<gene>
    <name evidence="2" type="ORF">GCM10023203_47840</name>
</gene>
<keyword evidence="3" id="KW-1185">Reference proteome</keyword>
<sequence length="235" mass="24735">MDVVTAPPLSPTDRSRVRRHRDRQRSDRAELHAVLDEALVAHLGRVVDGEPVVLPTLHARVGETLYLHGSSGAASLRGDEPVCVTVTLIDGLVYARRWFTHSANYRSAVVRGRARTVTDPDEALAALRALVAQVAPGQEEHAAAPSRKEMAATAVVAVDLDEASVKVRTGPPGDGDAVAAGDDRWAGVVRLETRVADVTTCPALPADTPVPAHVPRSGTALPLLSGAGPSRTRGS</sequence>
<dbReference type="RefSeq" id="WP_274230374.1">
    <property type="nucleotide sequence ID" value="NZ_BAABHQ010000017.1"/>
</dbReference>
<dbReference type="PANTHER" id="PTHR34071:SF2">
    <property type="entry name" value="FLAVIN-NUCLEOTIDE-BINDING PROTEIN"/>
    <property type="match status" value="1"/>
</dbReference>
<accession>A0ABP9EWI4</accession>
<comment type="caution">
    <text evidence="2">The sequence shown here is derived from an EMBL/GenBank/DDBJ whole genome shotgun (WGS) entry which is preliminary data.</text>
</comment>
<dbReference type="SUPFAM" id="SSF50475">
    <property type="entry name" value="FMN-binding split barrel"/>
    <property type="match status" value="1"/>
</dbReference>
<reference evidence="3" key="1">
    <citation type="journal article" date="2019" name="Int. J. Syst. Evol. Microbiol.">
        <title>The Global Catalogue of Microorganisms (GCM) 10K type strain sequencing project: providing services to taxonomists for standard genome sequencing and annotation.</title>
        <authorList>
            <consortium name="The Broad Institute Genomics Platform"/>
            <consortium name="The Broad Institute Genome Sequencing Center for Infectious Disease"/>
            <person name="Wu L."/>
            <person name="Ma J."/>
        </authorList>
    </citation>
    <scope>NUCLEOTIDE SEQUENCE [LARGE SCALE GENOMIC DNA]</scope>
    <source>
        <strain evidence="3">JCM 17983</strain>
    </source>
</reference>
<dbReference type="PANTHER" id="PTHR34071">
    <property type="entry name" value="5-NITROIMIDAZOLE ANTIBIOTICS RESISTANCE PROTEIN, NIMA-FAMILY-RELATED PROTEIN-RELATED"/>
    <property type="match status" value="1"/>
</dbReference>
<dbReference type="Proteomes" id="UP001500457">
    <property type="component" value="Unassembled WGS sequence"/>
</dbReference>
<dbReference type="Gene3D" id="2.30.110.10">
    <property type="entry name" value="Electron Transport, Fmn-binding Protein, Chain A"/>
    <property type="match status" value="1"/>
</dbReference>
<dbReference type="EMBL" id="BAABHQ010000017">
    <property type="protein sequence ID" value="GAA4889116.1"/>
    <property type="molecule type" value="Genomic_DNA"/>
</dbReference>
<organism evidence="2 3">
    <name type="scientific">Actinomycetospora straminea</name>
    <dbReference type="NCBI Taxonomy" id="663607"/>
    <lineage>
        <taxon>Bacteria</taxon>
        <taxon>Bacillati</taxon>
        <taxon>Actinomycetota</taxon>
        <taxon>Actinomycetes</taxon>
        <taxon>Pseudonocardiales</taxon>
        <taxon>Pseudonocardiaceae</taxon>
        <taxon>Actinomycetospora</taxon>
    </lineage>
</organism>
<feature type="region of interest" description="Disordered" evidence="1">
    <location>
        <begin position="1"/>
        <end position="26"/>
    </location>
</feature>
<protein>
    <submittedName>
        <fullName evidence="2">Pyridoxamine 5'-phosphate oxidase family protein</fullName>
    </submittedName>
</protein>
<dbReference type="InterPro" id="IPR024747">
    <property type="entry name" value="Pyridox_Oxase-rel"/>
</dbReference>
<name>A0ABP9EWI4_9PSEU</name>
<feature type="region of interest" description="Disordered" evidence="1">
    <location>
        <begin position="204"/>
        <end position="235"/>
    </location>
</feature>